<keyword evidence="2" id="KW-1185">Reference proteome</keyword>
<protein>
    <submittedName>
        <fullName evidence="1">Uncharacterized protein</fullName>
    </submittedName>
</protein>
<dbReference type="OrthoDB" id="6062143at2759"/>
<dbReference type="PANTHER" id="PTHR46585">
    <property type="entry name" value="INTEGRASE CORE DOMAIN CONTAINING PROTEIN"/>
    <property type="match status" value="1"/>
</dbReference>
<organism evidence="1 2">
    <name type="scientific">Mytilus coruscus</name>
    <name type="common">Sea mussel</name>
    <dbReference type="NCBI Taxonomy" id="42192"/>
    <lineage>
        <taxon>Eukaryota</taxon>
        <taxon>Metazoa</taxon>
        <taxon>Spiralia</taxon>
        <taxon>Lophotrochozoa</taxon>
        <taxon>Mollusca</taxon>
        <taxon>Bivalvia</taxon>
        <taxon>Autobranchia</taxon>
        <taxon>Pteriomorphia</taxon>
        <taxon>Mytilida</taxon>
        <taxon>Mytiloidea</taxon>
        <taxon>Mytilidae</taxon>
        <taxon>Mytilinae</taxon>
        <taxon>Mytilus</taxon>
    </lineage>
</organism>
<dbReference type="AlphaFoldDB" id="A0A6J8AIG9"/>
<name>A0A6J8AIG9_MYTCO</name>
<evidence type="ECO:0000313" key="2">
    <source>
        <dbReference type="Proteomes" id="UP000507470"/>
    </source>
</evidence>
<dbReference type="EMBL" id="CACVKT020001498">
    <property type="protein sequence ID" value="CAC5368612.1"/>
    <property type="molecule type" value="Genomic_DNA"/>
</dbReference>
<sequence>MNTHQGINTLLEKTYYKLSNPGSYLGPDKLYRVLKSKGITHIGKHKVQKWLHNQDSYGLRKELRRHFTRTRVIVSGINDQFDMDLIDISNIKSEKPLLRRLPATTRGNWSTSIEAPHYVSVKNNNIYDIDIYITNNQDALASFLDQPSTVTLHLKSFPFF</sequence>
<dbReference type="Proteomes" id="UP000507470">
    <property type="component" value="Unassembled WGS sequence"/>
</dbReference>
<accession>A0A6J8AIG9</accession>
<evidence type="ECO:0000313" key="1">
    <source>
        <dbReference type="EMBL" id="CAC5368612.1"/>
    </source>
</evidence>
<proteinExistence type="predicted"/>
<reference evidence="1 2" key="1">
    <citation type="submission" date="2020-06" db="EMBL/GenBank/DDBJ databases">
        <authorList>
            <person name="Li R."/>
            <person name="Bekaert M."/>
        </authorList>
    </citation>
    <scope>NUCLEOTIDE SEQUENCE [LARGE SCALE GENOMIC DNA]</scope>
    <source>
        <strain evidence="2">wild</strain>
    </source>
</reference>
<dbReference type="PANTHER" id="PTHR46585:SF1">
    <property type="entry name" value="CHROMO DOMAIN-CONTAINING PROTEIN"/>
    <property type="match status" value="1"/>
</dbReference>
<gene>
    <name evidence="1" type="ORF">MCOR_8100</name>
</gene>